<dbReference type="SUPFAM" id="SSF52540">
    <property type="entry name" value="P-loop containing nucleoside triphosphate hydrolases"/>
    <property type="match status" value="1"/>
</dbReference>
<name>A0A8H7BQA2_9FUNG</name>
<evidence type="ECO:0000256" key="4">
    <source>
        <dbReference type="ARBA" id="ARBA00022801"/>
    </source>
</evidence>
<dbReference type="PANTHER" id="PTHR21231:SF7">
    <property type="entry name" value="GPN-LOOP GTPASE 3"/>
    <property type="match status" value="1"/>
</dbReference>
<proteinExistence type="inferred from homology"/>
<evidence type="ECO:0000256" key="2">
    <source>
        <dbReference type="ARBA" id="ARBA00014587"/>
    </source>
</evidence>
<dbReference type="EMBL" id="JABAYA010000112">
    <property type="protein sequence ID" value="KAF7724753.1"/>
    <property type="molecule type" value="Genomic_DNA"/>
</dbReference>
<dbReference type="InterPro" id="IPR027417">
    <property type="entry name" value="P-loop_NTPase"/>
</dbReference>
<feature type="compositionally biased region" description="Low complexity" evidence="6">
    <location>
        <begin position="401"/>
        <end position="442"/>
    </location>
</feature>
<feature type="region of interest" description="Disordered" evidence="6">
    <location>
        <begin position="175"/>
        <end position="203"/>
    </location>
</feature>
<evidence type="ECO:0000256" key="3">
    <source>
        <dbReference type="ARBA" id="ARBA00022741"/>
    </source>
</evidence>
<dbReference type="GO" id="GO:0003924">
    <property type="term" value="F:GTPase activity"/>
    <property type="evidence" value="ECO:0007669"/>
    <property type="project" value="TreeGrafter"/>
</dbReference>
<reference evidence="7" key="1">
    <citation type="submission" date="2020-01" db="EMBL/GenBank/DDBJ databases">
        <title>Genome Sequencing of Three Apophysomyces-Like Fungal Strains Confirms a Novel Fungal Genus in the Mucoromycota with divergent Burkholderia-like Endosymbiotic Bacteria.</title>
        <authorList>
            <person name="Stajich J.E."/>
            <person name="Macias A.M."/>
            <person name="Carter-House D."/>
            <person name="Lovett B."/>
            <person name="Kasson L.R."/>
            <person name="Berry K."/>
            <person name="Grigoriev I."/>
            <person name="Chang Y."/>
            <person name="Spatafora J."/>
            <person name="Kasson M.T."/>
        </authorList>
    </citation>
    <scope>NUCLEOTIDE SEQUENCE</scope>
    <source>
        <strain evidence="7">NRRL A-21654</strain>
    </source>
</reference>
<dbReference type="InterPro" id="IPR030228">
    <property type="entry name" value="Gpn3"/>
</dbReference>
<evidence type="ECO:0000256" key="5">
    <source>
        <dbReference type="ARBA" id="ARBA00023134"/>
    </source>
</evidence>
<keyword evidence="8" id="KW-1185">Reference proteome</keyword>
<dbReference type="Pfam" id="PF03029">
    <property type="entry name" value="ATP_bind_1"/>
    <property type="match status" value="1"/>
</dbReference>
<feature type="region of interest" description="Disordered" evidence="6">
    <location>
        <begin position="462"/>
        <end position="494"/>
    </location>
</feature>
<feature type="region of interest" description="Disordered" evidence="6">
    <location>
        <begin position="335"/>
        <end position="446"/>
    </location>
</feature>
<dbReference type="PANTHER" id="PTHR21231">
    <property type="entry name" value="XPA-BINDING PROTEIN 1-RELATED"/>
    <property type="match status" value="1"/>
</dbReference>
<dbReference type="AlphaFoldDB" id="A0A8H7BQA2"/>
<dbReference type="Proteomes" id="UP000605846">
    <property type="component" value="Unassembled WGS sequence"/>
</dbReference>
<keyword evidence="3" id="KW-0547">Nucleotide-binding</keyword>
<dbReference type="Gene3D" id="3.40.50.300">
    <property type="entry name" value="P-loop containing nucleotide triphosphate hydrolases"/>
    <property type="match status" value="1"/>
</dbReference>
<comment type="caution">
    <text evidence="7">The sequence shown here is derived from an EMBL/GenBank/DDBJ whole genome shotgun (WGS) entry which is preliminary data.</text>
</comment>
<keyword evidence="4" id="KW-0378">Hydrolase</keyword>
<feature type="compositionally biased region" description="Polar residues" evidence="6">
    <location>
        <begin position="621"/>
        <end position="631"/>
    </location>
</feature>
<sequence length="702" mass="79732">MGPAGSGKSTYCATMMTHCQTTGRRVHLVNLDPAAENFEYEPTIDIRELITLEDVMEELDYGPNGGLIYCLEFLLNNVDWLEEEIGNYDDDYLIIDCPGQIELYTHFPIMRRICETLQRWNMTVCGVYCLESQFIEDKYKYFSGVLSAMSAMVNLEIPHVNVMTKMDLVQGDYGNKKEEENAGNEEEDETKKQRQRRRRRQWEKAMTERELERYLEPDPLLIAEEAGAVSEENRSSRSLKFNALNQAIVQLIDDYSMVSFIPLNITDEDSVEYVLSSVDHAMQYGEDLEPKSQDAWAPTPTDWHTYASVNPYYYPTYQQQCYNLQYMQQQQQQQQQNMYLQQSRRSSRSHTSANPGRSLGTSNSPGRKEARHKTRRETNDPARRARISNQRRMSGSPTPTPSETSVGRPPSLSSSCSAAPSTRRSSITSSVTSATSRTTISVQSDLDKPSLTKRLRKVFSMSHLRSGGDDGSDKQSIRSISTMASTKSSFSTRRRRSLSLGGLFHRKQMPANGCTLEKIEEKRQGLSVNTENTCVKKGILKNTRAYPDSPCSTEYSFPRPFPGDSLPSPSPSSSTASSTRPSKHSTRRKPYPENDNDDEEENHPLDGLLPLRGSPRLKPAMSSTSSVVSEQPQRSRRIQFCGTIQVHETLAASEYDRRCDPNATCQKLSPMLAMKIKQELNEYKLTDMEVHVDSRQFTHFFL</sequence>
<feature type="compositionally biased region" description="Polar residues" evidence="6">
    <location>
        <begin position="350"/>
        <end position="365"/>
    </location>
</feature>
<gene>
    <name evidence="7" type="primary">FET5</name>
    <name evidence="7" type="ORF">EC973_000781</name>
</gene>
<comment type="similarity">
    <text evidence="1">Belongs to the GPN-loop GTPase family.</text>
</comment>
<dbReference type="GO" id="GO:0005525">
    <property type="term" value="F:GTP binding"/>
    <property type="evidence" value="ECO:0007669"/>
    <property type="project" value="UniProtKB-KW"/>
</dbReference>
<feature type="compositionally biased region" description="Low complexity" evidence="6">
    <location>
        <begin position="562"/>
        <end position="580"/>
    </location>
</feature>
<protein>
    <recommendedName>
        <fullName evidence="2">GPN-loop GTPase 3</fullName>
    </recommendedName>
</protein>
<feature type="compositionally biased region" description="Low complexity" evidence="6">
    <location>
        <begin position="335"/>
        <end position="344"/>
    </location>
</feature>
<dbReference type="OrthoDB" id="5839at2759"/>
<evidence type="ECO:0000256" key="6">
    <source>
        <dbReference type="SAM" id="MobiDB-lite"/>
    </source>
</evidence>
<keyword evidence="5" id="KW-0342">GTP-binding</keyword>
<organism evidence="7 8">
    <name type="scientific">Apophysomyces ossiformis</name>
    <dbReference type="NCBI Taxonomy" id="679940"/>
    <lineage>
        <taxon>Eukaryota</taxon>
        <taxon>Fungi</taxon>
        <taxon>Fungi incertae sedis</taxon>
        <taxon>Mucoromycota</taxon>
        <taxon>Mucoromycotina</taxon>
        <taxon>Mucoromycetes</taxon>
        <taxon>Mucorales</taxon>
        <taxon>Mucorineae</taxon>
        <taxon>Mucoraceae</taxon>
        <taxon>Apophysomyces</taxon>
    </lineage>
</organism>
<dbReference type="InterPro" id="IPR004130">
    <property type="entry name" value="Gpn"/>
</dbReference>
<feature type="region of interest" description="Disordered" evidence="6">
    <location>
        <begin position="543"/>
        <end position="631"/>
    </location>
</feature>
<accession>A0A8H7BQA2</accession>
<feature type="compositionally biased region" description="Basic and acidic residues" evidence="6">
    <location>
        <begin position="466"/>
        <end position="476"/>
    </location>
</feature>
<evidence type="ECO:0000256" key="1">
    <source>
        <dbReference type="ARBA" id="ARBA00005290"/>
    </source>
</evidence>
<evidence type="ECO:0000313" key="7">
    <source>
        <dbReference type="EMBL" id="KAF7724753.1"/>
    </source>
</evidence>
<dbReference type="CDD" id="cd17872">
    <property type="entry name" value="GPN3"/>
    <property type="match status" value="1"/>
</dbReference>
<evidence type="ECO:0000313" key="8">
    <source>
        <dbReference type="Proteomes" id="UP000605846"/>
    </source>
</evidence>